<evidence type="ECO:0000313" key="2">
    <source>
        <dbReference type="EMBL" id="KWA84331.1"/>
    </source>
</evidence>
<dbReference type="RefSeq" id="WP_060192728.1">
    <property type="nucleotide sequence ID" value="NZ_LPHD01000049.1"/>
</dbReference>
<dbReference type="EMBL" id="LPHD01000049">
    <property type="protein sequence ID" value="KWA84331.1"/>
    <property type="molecule type" value="Genomic_DNA"/>
</dbReference>
<proteinExistence type="predicted"/>
<comment type="caution">
    <text evidence="2">The sequence shown here is derived from an EMBL/GenBank/DDBJ whole genome shotgun (WGS) entry which is preliminary data.</text>
</comment>
<name>A0A119HFR3_9BURK</name>
<evidence type="ECO:0000256" key="1">
    <source>
        <dbReference type="SAM" id="MobiDB-lite"/>
    </source>
</evidence>
<dbReference type="Proteomes" id="UP000060630">
    <property type="component" value="Unassembled WGS sequence"/>
</dbReference>
<evidence type="ECO:0000313" key="3">
    <source>
        <dbReference type="Proteomes" id="UP000060630"/>
    </source>
</evidence>
<accession>A0A119HFR3</accession>
<reference evidence="2 3" key="1">
    <citation type="submission" date="2015-11" db="EMBL/GenBank/DDBJ databases">
        <title>Expanding the genomic diversity of Burkholderia species for the development of highly accurate diagnostics.</title>
        <authorList>
            <person name="Sahl J."/>
            <person name="Keim P."/>
            <person name="Wagner D."/>
        </authorList>
    </citation>
    <scope>NUCLEOTIDE SEQUENCE [LARGE SCALE GENOMIC DNA]</scope>
    <source>
        <strain evidence="2 3">MSMB2087WGS</strain>
    </source>
</reference>
<sequence>MSTTTASHEQKKEALHAAVLARLAYWDAMRSLEKLYVGEGDVTDEQSDNLVDHVGTLAANYPGSAETPNPDAIEDGHVTEMDSYFA</sequence>
<protein>
    <submittedName>
        <fullName evidence="2">Uncharacterized protein</fullName>
    </submittedName>
</protein>
<organism evidence="2 3">
    <name type="scientific">Burkholderia ubonensis</name>
    <dbReference type="NCBI Taxonomy" id="101571"/>
    <lineage>
        <taxon>Bacteria</taxon>
        <taxon>Pseudomonadati</taxon>
        <taxon>Pseudomonadota</taxon>
        <taxon>Betaproteobacteria</taxon>
        <taxon>Burkholderiales</taxon>
        <taxon>Burkholderiaceae</taxon>
        <taxon>Burkholderia</taxon>
        <taxon>Burkholderia cepacia complex</taxon>
    </lineage>
</organism>
<dbReference type="AlphaFoldDB" id="A0A119HFR3"/>
<gene>
    <name evidence="2" type="ORF">WL29_23750</name>
</gene>
<feature type="region of interest" description="Disordered" evidence="1">
    <location>
        <begin position="60"/>
        <end position="86"/>
    </location>
</feature>